<dbReference type="PRINTS" id="PR00344">
    <property type="entry name" value="BCTRLSENSOR"/>
</dbReference>
<feature type="domain" description="Histidine kinase" evidence="11">
    <location>
        <begin position="280"/>
        <end position="493"/>
    </location>
</feature>
<evidence type="ECO:0000256" key="10">
    <source>
        <dbReference type="SAM" id="Phobius"/>
    </source>
</evidence>
<dbReference type="InterPro" id="IPR007891">
    <property type="entry name" value="CHASE3"/>
</dbReference>
<evidence type="ECO:0000256" key="3">
    <source>
        <dbReference type="ARBA" id="ARBA00012438"/>
    </source>
</evidence>
<evidence type="ECO:0000256" key="6">
    <source>
        <dbReference type="ARBA" id="ARBA00022692"/>
    </source>
</evidence>
<proteinExistence type="predicted"/>
<dbReference type="Pfam" id="PF00672">
    <property type="entry name" value="HAMP"/>
    <property type="match status" value="1"/>
</dbReference>
<evidence type="ECO:0000256" key="7">
    <source>
        <dbReference type="ARBA" id="ARBA00022777"/>
    </source>
</evidence>
<evidence type="ECO:0000256" key="9">
    <source>
        <dbReference type="ARBA" id="ARBA00023012"/>
    </source>
</evidence>
<dbReference type="Pfam" id="PF02518">
    <property type="entry name" value="HATPase_c"/>
    <property type="match status" value="1"/>
</dbReference>
<dbReference type="GO" id="GO:0000155">
    <property type="term" value="F:phosphorelay sensor kinase activity"/>
    <property type="evidence" value="ECO:0007669"/>
    <property type="project" value="InterPro"/>
</dbReference>
<dbReference type="SMART" id="SM00388">
    <property type="entry name" value="HisKA"/>
    <property type="match status" value="1"/>
</dbReference>
<keyword evidence="7" id="KW-0418">Kinase</keyword>
<keyword evidence="8 10" id="KW-1133">Transmembrane helix</keyword>
<evidence type="ECO:0000313" key="14">
    <source>
        <dbReference type="Proteomes" id="UP000256269"/>
    </source>
</evidence>
<dbReference type="Gene3D" id="6.10.340.10">
    <property type="match status" value="1"/>
</dbReference>
<dbReference type="PROSITE" id="PS50109">
    <property type="entry name" value="HIS_KIN"/>
    <property type="match status" value="1"/>
</dbReference>
<keyword evidence="4" id="KW-0597">Phosphoprotein</keyword>
<feature type="domain" description="HAMP" evidence="12">
    <location>
        <begin position="206"/>
        <end position="258"/>
    </location>
</feature>
<evidence type="ECO:0000313" key="13">
    <source>
        <dbReference type="EMBL" id="REH37107.1"/>
    </source>
</evidence>
<dbReference type="FunFam" id="3.30.565.10:FF:000006">
    <property type="entry name" value="Sensor histidine kinase WalK"/>
    <property type="match status" value="1"/>
</dbReference>
<keyword evidence="9" id="KW-0902">Two-component regulatory system</keyword>
<dbReference type="EMBL" id="QUNO01000015">
    <property type="protein sequence ID" value="REH37107.1"/>
    <property type="molecule type" value="Genomic_DNA"/>
</dbReference>
<dbReference type="RefSeq" id="WP_246016033.1">
    <property type="nucleotide sequence ID" value="NZ_CP144375.1"/>
</dbReference>
<dbReference type="InterPro" id="IPR052162">
    <property type="entry name" value="Sensor_kinase/Photoreceptor"/>
</dbReference>
<dbReference type="CDD" id="cd06225">
    <property type="entry name" value="HAMP"/>
    <property type="match status" value="1"/>
</dbReference>
<dbReference type="EC" id="2.7.13.3" evidence="3"/>
<dbReference type="Gene3D" id="1.10.287.130">
    <property type="match status" value="1"/>
</dbReference>
<organism evidence="13 14">
    <name type="scientific">Kutzneria buriramensis</name>
    <dbReference type="NCBI Taxonomy" id="1045776"/>
    <lineage>
        <taxon>Bacteria</taxon>
        <taxon>Bacillati</taxon>
        <taxon>Actinomycetota</taxon>
        <taxon>Actinomycetes</taxon>
        <taxon>Pseudonocardiales</taxon>
        <taxon>Pseudonocardiaceae</taxon>
        <taxon>Kutzneria</taxon>
    </lineage>
</organism>
<dbReference type="PANTHER" id="PTHR43304:SF1">
    <property type="entry name" value="PAC DOMAIN-CONTAINING PROTEIN"/>
    <property type="match status" value="1"/>
</dbReference>
<dbReference type="Gene3D" id="3.30.565.10">
    <property type="entry name" value="Histidine kinase-like ATPase, C-terminal domain"/>
    <property type="match status" value="1"/>
</dbReference>
<dbReference type="CDD" id="cd19410">
    <property type="entry name" value="HK9-like_sensor"/>
    <property type="match status" value="1"/>
</dbReference>
<dbReference type="InterPro" id="IPR036890">
    <property type="entry name" value="HATPase_C_sf"/>
</dbReference>
<comment type="subcellular location">
    <subcellularLocation>
        <location evidence="2">Cell membrane</location>
    </subcellularLocation>
</comment>
<keyword evidence="5" id="KW-0808">Transferase</keyword>
<dbReference type="SUPFAM" id="SSF55874">
    <property type="entry name" value="ATPase domain of HSP90 chaperone/DNA topoisomerase II/histidine kinase"/>
    <property type="match status" value="1"/>
</dbReference>
<keyword evidence="6 10" id="KW-0812">Transmembrane</keyword>
<dbReference type="InterPro" id="IPR003660">
    <property type="entry name" value="HAMP_dom"/>
</dbReference>
<dbReference type="Proteomes" id="UP000256269">
    <property type="component" value="Unassembled WGS sequence"/>
</dbReference>
<dbReference type="InterPro" id="IPR004358">
    <property type="entry name" value="Sig_transdc_His_kin-like_C"/>
</dbReference>
<dbReference type="PANTHER" id="PTHR43304">
    <property type="entry name" value="PHYTOCHROME-LIKE PROTEIN CPH1"/>
    <property type="match status" value="1"/>
</dbReference>
<dbReference type="InterPro" id="IPR003594">
    <property type="entry name" value="HATPase_dom"/>
</dbReference>
<evidence type="ECO:0000256" key="2">
    <source>
        <dbReference type="ARBA" id="ARBA00004236"/>
    </source>
</evidence>
<evidence type="ECO:0000256" key="1">
    <source>
        <dbReference type="ARBA" id="ARBA00000085"/>
    </source>
</evidence>
<sequence length="496" mass="54824">MDERMRPGWPLRRWYLAVVVVMLLVVGAAVGVGAWALHRLDNARALVVDQVDPASRQALTLSTALVDEETGVRGYVLTGQQDFLQPYQDGRQQEAQAVEALRGLQTGDLASANAALDDVQRAADQWRTQYAEPALKHASAGDIDRGKTLFDQVRASLTAQQARLAAARADGRTVLADAYDNLIVVGIVVAVVLLALIIVLALLAHYGMVRPVSRLATEVRLVADGQFQRPVTGSGPREIVSLGADVDQMRLHIVDELDTLQQVHDELERSNRELEQFAYVASHDLQEPLRKVASFCQLLERRYKGQLDERADQYIGFAVDGAKRMQVLINDLLAFSRVGRLTREQVVIDCDEVLRQALANLATIIEESGAEVDAGPLPSVRGEPALLTAVFQNLVGNAVKFRGDEPPRVTLWAVRDGDFWTFTCADNGIGIEPEYAERVFVIFQRLHPKDAYPGTGIGLAMCRKIIEYHGGRIWLDTDADRGTTFRFTLPVVEEEQ</sequence>
<dbReference type="Pfam" id="PF05227">
    <property type="entry name" value="CHASE3"/>
    <property type="match status" value="1"/>
</dbReference>
<dbReference type="InterPro" id="IPR036097">
    <property type="entry name" value="HisK_dim/P_sf"/>
</dbReference>
<dbReference type="SUPFAM" id="SSF47384">
    <property type="entry name" value="Homodimeric domain of signal transducing histidine kinase"/>
    <property type="match status" value="1"/>
</dbReference>
<name>A0A3E0H4M8_9PSEU</name>
<evidence type="ECO:0000259" key="12">
    <source>
        <dbReference type="PROSITE" id="PS50885"/>
    </source>
</evidence>
<dbReference type="InterPro" id="IPR003661">
    <property type="entry name" value="HisK_dim/P_dom"/>
</dbReference>
<feature type="transmembrane region" description="Helical" evidence="10">
    <location>
        <begin position="182"/>
        <end position="204"/>
    </location>
</feature>
<keyword evidence="14" id="KW-1185">Reference proteome</keyword>
<dbReference type="PROSITE" id="PS50885">
    <property type="entry name" value="HAMP"/>
    <property type="match status" value="1"/>
</dbReference>
<dbReference type="AlphaFoldDB" id="A0A3E0H4M8"/>
<evidence type="ECO:0000259" key="11">
    <source>
        <dbReference type="PROSITE" id="PS50109"/>
    </source>
</evidence>
<dbReference type="SMART" id="SM00387">
    <property type="entry name" value="HATPase_c"/>
    <property type="match status" value="1"/>
</dbReference>
<dbReference type="InterPro" id="IPR005467">
    <property type="entry name" value="His_kinase_dom"/>
</dbReference>
<dbReference type="CDD" id="cd00082">
    <property type="entry name" value="HisKA"/>
    <property type="match status" value="1"/>
</dbReference>
<evidence type="ECO:0000256" key="8">
    <source>
        <dbReference type="ARBA" id="ARBA00022989"/>
    </source>
</evidence>
<comment type="caution">
    <text evidence="13">The sequence shown here is derived from an EMBL/GenBank/DDBJ whole genome shotgun (WGS) entry which is preliminary data.</text>
</comment>
<dbReference type="Pfam" id="PF00512">
    <property type="entry name" value="HisKA"/>
    <property type="match status" value="1"/>
</dbReference>
<keyword evidence="10" id="KW-0472">Membrane</keyword>
<comment type="catalytic activity">
    <reaction evidence="1">
        <text>ATP + protein L-histidine = ADP + protein N-phospho-L-histidine.</text>
        <dbReference type="EC" id="2.7.13.3"/>
    </reaction>
</comment>
<reference evidence="13 14" key="1">
    <citation type="submission" date="2018-08" db="EMBL/GenBank/DDBJ databases">
        <title>Genomic Encyclopedia of Archaeal and Bacterial Type Strains, Phase II (KMG-II): from individual species to whole genera.</title>
        <authorList>
            <person name="Goeker M."/>
        </authorList>
    </citation>
    <scope>NUCLEOTIDE SEQUENCE [LARGE SCALE GENOMIC DNA]</scope>
    <source>
        <strain evidence="13 14">DSM 45791</strain>
    </source>
</reference>
<feature type="transmembrane region" description="Helical" evidence="10">
    <location>
        <begin position="14"/>
        <end position="37"/>
    </location>
</feature>
<evidence type="ECO:0000256" key="4">
    <source>
        <dbReference type="ARBA" id="ARBA00022553"/>
    </source>
</evidence>
<protein>
    <recommendedName>
        <fullName evidence="3">histidine kinase</fullName>
        <ecNumber evidence="3">2.7.13.3</ecNumber>
    </recommendedName>
</protein>
<dbReference type="GO" id="GO:0005886">
    <property type="term" value="C:plasma membrane"/>
    <property type="evidence" value="ECO:0007669"/>
    <property type="project" value="UniProtKB-SubCell"/>
</dbReference>
<accession>A0A3E0H4M8</accession>
<gene>
    <name evidence="13" type="ORF">BCF44_115111</name>
</gene>
<evidence type="ECO:0000256" key="5">
    <source>
        <dbReference type="ARBA" id="ARBA00022679"/>
    </source>
</evidence>